<evidence type="ECO:0000313" key="5">
    <source>
        <dbReference type="Proteomes" id="UP000321479"/>
    </source>
</evidence>
<proteinExistence type="predicted"/>
<evidence type="ECO:0000256" key="1">
    <source>
        <dbReference type="SAM" id="MobiDB-lite"/>
    </source>
</evidence>
<dbReference type="InterPro" id="IPR052173">
    <property type="entry name" value="Beta-lactam_resp_regulator"/>
</dbReference>
<dbReference type="Pfam" id="PF05569">
    <property type="entry name" value="Peptidase_M56"/>
    <property type="match status" value="1"/>
</dbReference>
<dbReference type="AlphaFoldDB" id="A0A5B8UVP4"/>
<evidence type="ECO:0000313" key="4">
    <source>
        <dbReference type="EMBL" id="QEC62805.1"/>
    </source>
</evidence>
<feature type="transmembrane region" description="Helical" evidence="2">
    <location>
        <begin position="107"/>
        <end position="128"/>
    </location>
</feature>
<keyword evidence="4" id="KW-0378">Hydrolase</keyword>
<evidence type="ECO:0000259" key="3">
    <source>
        <dbReference type="Pfam" id="PF05569"/>
    </source>
</evidence>
<keyword evidence="2" id="KW-0472">Membrane</keyword>
<name>A0A5B8UVP4_9SPHI</name>
<dbReference type="EMBL" id="CP042436">
    <property type="protein sequence ID" value="QEC62805.1"/>
    <property type="molecule type" value="Genomic_DNA"/>
</dbReference>
<reference evidence="4 5" key="1">
    <citation type="journal article" date="2017" name="Curr. Microbiol.">
        <title>Mucilaginibacter ginsenosidivorans sp. nov., Isolated from Soil of Ginseng Field.</title>
        <authorList>
            <person name="Kim M.M."/>
            <person name="Siddiqi M.Z."/>
            <person name="Im W.T."/>
        </authorList>
    </citation>
    <scope>NUCLEOTIDE SEQUENCE [LARGE SCALE GENOMIC DNA]</scope>
    <source>
        <strain evidence="4 5">Gsoil 3017</strain>
    </source>
</reference>
<sequence length="735" mass="85721">METILYNISQVIGVAIIHSLWQGLVVYLLLRLVMLSFSAMSAKAKHNIAMLSMLGLTTWFIYTLVGEVRVYQWVELKTNAASYNGFLPAILNMPLHLPHTTTYSNRYYYTIEGLLPYITLIYVAGLIFKASKLALTRKKLGDIKQTVSIDIALMRRVAEFAERLDIERRVHFGLSNLVDVPCMFGYVKPFILLPMSITTSLSTEEIEAILMHELAHIKRNDYLANLGQQAMSVLLFFNPFAQLIDRIINRERENACDDIVIESTQKPIVYAHALLKLEQSRSQQWQVALAATGKKKYQLLNRIERIMKTKKPIGNTRHILIAFVVLTASITGLAWLNPTIAHGKISFNKIKPAAIAELFSDTTHKKSATKTAHKSAAVKHTTKAKHSTYYSDDYDMHSDPKLEALSADLSKWGEQMSKYYESPEWKKYQEQLEVDGKKMQEYYDSPEWKKVQQDMEEQGKKIQAYYDSPEWKAMIEKQEKMGEAFGKNWGETAETKDWGEKMGQAGKKIEKYYNSDEFKALNEKLETKYGIPHNRRYRSDDDRKDENYRKYQDELNQHIPADVRQATEEMKTLGDKMSKHWNNPEMRKQQEEMRLMGDTIRKMSNNEAVREAQRQMRLMSEQMRKYQDSPEMKKLQEEMRAAGAKMRAYQNSPEMKKIKEQMRAAQAKMREYMRSPEFRKNMEAWKNMNYNMNFHWDDSDKMEKPEKPEKPEKLEKPEKPEKPEAPEKPDTTDNK</sequence>
<feature type="transmembrane region" description="Helical" evidence="2">
    <location>
        <begin position="46"/>
        <end position="65"/>
    </location>
</feature>
<dbReference type="InterPro" id="IPR008756">
    <property type="entry name" value="Peptidase_M56"/>
</dbReference>
<dbReference type="KEGG" id="mgin:FRZ54_09490"/>
<dbReference type="Proteomes" id="UP000321479">
    <property type="component" value="Chromosome"/>
</dbReference>
<dbReference type="GO" id="GO:0006508">
    <property type="term" value="P:proteolysis"/>
    <property type="evidence" value="ECO:0007669"/>
    <property type="project" value="UniProtKB-KW"/>
</dbReference>
<feature type="region of interest" description="Disordered" evidence="1">
    <location>
        <begin position="693"/>
        <end position="735"/>
    </location>
</feature>
<keyword evidence="4" id="KW-0482">Metalloprotease</keyword>
<dbReference type="CDD" id="cd07341">
    <property type="entry name" value="M56_BlaR1_MecR1_like"/>
    <property type="match status" value="1"/>
</dbReference>
<protein>
    <submittedName>
        <fullName evidence="4">M48 family metalloprotease</fullName>
    </submittedName>
</protein>
<dbReference type="PANTHER" id="PTHR34978">
    <property type="entry name" value="POSSIBLE SENSOR-TRANSDUCER PROTEIN BLAR"/>
    <property type="match status" value="1"/>
</dbReference>
<keyword evidence="5" id="KW-1185">Reference proteome</keyword>
<feature type="domain" description="Peptidase M56" evidence="3">
    <location>
        <begin position="17"/>
        <end position="305"/>
    </location>
</feature>
<dbReference type="PANTHER" id="PTHR34978:SF3">
    <property type="entry name" value="SLR0241 PROTEIN"/>
    <property type="match status" value="1"/>
</dbReference>
<feature type="transmembrane region" description="Helical" evidence="2">
    <location>
        <begin position="318"/>
        <end position="336"/>
    </location>
</feature>
<accession>A0A5B8UVP4</accession>
<feature type="transmembrane region" description="Helical" evidence="2">
    <location>
        <begin position="12"/>
        <end position="34"/>
    </location>
</feature>
<keyword evidence="4" id="KW-0645">Protease</keyword>
<feature type="region of interest" description="Disordered" evidence="1">
    <location>
        <begin position="638"/>
        <end position="657"/>
    </location>
</feature>
<dbReference type="GO" id="GO:0008237">
    <property type="term" value="F:metallopeptidase activity"/>
    <property type="evidence" value="ECO:0007669"/>
    <property type="project" value="UniProtKB-KW"/>
</dbReference>
<keyword evidence="2" id="KW-0812">Transmembrane</keyword>
<evidence type="ECO:0000256" key="2">
    <source>
        <dbReference type="SAM" id="Phobius"/>
    </source>
</evidence>
<keyword evidence="2" id="KW-1133">Transmembrane helix</keyword>
<dbReference type="RefSeq" id="WP_147031382.1">
    <property type="nucleotide sequence ID" value="NZ_CP042436.1"/>
</dbReference>
<gene>
    <name evidence="4" type="ORF">FRZ54_09490</name>
</gene>
<dbReference type="OrthoDB" id="15218at2"/>
<feature type="compositionally biased region" description="Basic and acidic residues" evidence="1">
    <location>
        <begin position="695"/>
        <end position="735"/>
    </location>
</feature>
<organism evidence="4 5">
    <name type="scientific">Mucilaginibacter ginsenosidivorans</name>
    <dbReference type="NCBI Taxonomy" id="398053"/>
    <lineage>
        <taxon>Bacteria</taxon>
        <taxon>Pseudomonadati</taxon>
        <taxon>Bacteroidota</taxon>
        <taxon>Sphingobacteriia</taxon>
        <taxon>Sphingobacteriales</taxon>
        <taxon>Sphingobacteriaceae</taxon>
        <taxon>Mucilaginibacter</taxon>
    </lineage>
</organism>
<dbReference type="Gene3D" id="3.30.2010.10">
    <property type="entry name" value="Metalloproteases ('zincins'), catalytic domain"/>
    <property type="match status" value="1"/>
</dbReference>